<keyword evidence="2" id="KW-0808">Transferase</keyword>
<evidence type="ECO:0000313" key="4">
    <source>
        <dbReference type="EMBL" id="JAD48471.1"/>
    </source>
</evidence>
<comment type="similarity">
    <text evidence="1">Belongs to the CFA/CMAS family.</text>
</comment>
<dbReference type="InterPro" id="IPR029063">
    <property type="entry name" value="SAM-dependent_MTases_sf"/>
</dbReference>
<dbReference type="GO" id="GO:0008168">
    <property type="term" value="F:methyltransferase activity"/>
    <property type="evidence" value="ECO:0007669"/>
    <property type="project" value="UniProtKB-KW"/>
</dbReference>
<evidence type="ECO:0000256" key="1">
    <source>
        <dbReference type="ARBA" id="ARBA00010815"/>
    </source>
</evidence>
<keyword evidence="2" id="KW-0489">Methyltransferase</keyword>
<evidence type="ECO:0000256" key="2">
    <source>
        <dbReference type="ARBA" id="ARBA00022603"/>
    </source>
</evidence>
<sequence length="151" mass="18300">MFEHMKNYKALLKKISRWMKEDSLLFVHYFCHKTFAYHFEDNNDDDWITRYFFTGGIMPSANLLLYFQEDVSVVNHWLVSGTHYAKTSEEWLIRMDKNITSIRPIFEETYGKESTTKWIAYWRTFFISVAELFGYNNGDEWMVAHCLFRKK</sequence>
<evidence type="ECO:0000256" key="3">
    <source>
        <dbReference type="ARBA" id="ARBA00022691"/>
    </source>
</evidence>
<organism evidence="4">
    <name type="scientific">Arundo donax</name>
    <name type="common">Giant reed</name>
    <name type="synonym">Donax arundinaceus</name>
    <dbReference type="NCBI Taxonomy" id="35708"/>
    <lineage>
        <taxon>Eukaryota</taxon>
        <taxon>Viridiplantae</taxon>
        <taxon>Streptophyta</taxon>
        <taxon>Embryophyta</taxon>
        <taxon>Tracheophyta</taxon>
        <taxon>Spermatophyta</taxon>
        <taxon>Magnoliopsida</taxon>
        <taxon>Liliopsida</taxon>
        <taxon>Poales</taxon>
        <taxon>Poaceae</taxon>
        <taxon>PACMAD clade</taxon>
        <taxon>Arundinoideae</taxon>
        <taxon>Arundineae</taxon>
        <taxon>Arundo</taxon>
    </lineage>
</organism>
<proteinExistence type="inferred from homology"/>
<dbReference type="GO" id="GO:0032259">
    <property type="term" value="P:methylation"/>
    <property type="evidence" value="ECO:0007669"/>
    <property type="project" value="UniProtKB-KW"/>
</dbReference>
<dbReference type="Gene3D" id="3.40.50.150">
    <property type="entry name" value="Vaccinia Virus protein VP39"/>
    <property type="match status" value="1"/>
</dbReference>
<reference evidence="4" key="1">
    <citation type="submission" date="2014-09" db="EMBL/GenBank/DDBJ databases">
        <authorList>
            <person name="Magalhaes I.L.F."/>
            <person name="Oliveira U."/>
            <person name="Santos F.R."/>
            <person name="Vidigal T.H.D.A."/>
            <person name="Brescovit A.D."/>
            <person name="Santos A.J."/>
        </authorList>
    </citation>
    <scope>NUCLEOTIDE SEQUENCE</scope>
    <source>
        <tissue evidence="4">Shoot tissue taken approximately 20 cm above the soil surface</tissue>
    </source>
</reference>
<accession>A0A0A9ABL5</accession>
<name>A0A0A9ABL5_ARUDO</name>
<protein>
    <submittedName>
        <fullName evidence="4">Uncharacterized protein</fullName>
    </submittedName>
</protein>
<keyword evidence="3" id="KW-0949">S-adenosyl-L-methionine</keyword>
<dbReference type="AlphaFoldDB" id="A0A0A9ABL5"/>
<reference evidence="4" key="2">
    <citation type="journal article" date="2015" name="Data Brief">
        <title>Shoot transcriptome of the giant reed, Arundo donax.</title>
        <authorList>
            <person name="Barrero R.A."/>
            <person name="Guerrero F.D."/>
            <person name="Moolhuijzen P."/>
            <person name="Goolsby J.A."/>
            <person name="Tidwell J."/>
            <person name="Bellgard S.E."/>
            <person name="Bellgard M.I."/>
        </authorList>
    </citation>
    <scope>NUCLEOTIDE SEQUENCE</scope>
    <source>
        <tissue evidence="4">Shoot tissue taken approximately 20 cm above the soil surface</tissue>
    </source>
</reference>
<dbReference type="SUPFAM" id="SSF53335">
    <property type="entry name" value="S-adenosyl-L-methionine-dependent methyltransferases"/>
    <property type="match status" value="1"/>
</dbReference>
<dbReference type="Pfam" id="PF02353">
    <property type="entry name" value="CMAS"/>
    <property type="match status" value="1"/>
</dbReference>
<dbReference type="EMBL" id="GBRH01249424">
    <property type="protein sequence ID" value="JAD48471.1"/>
    <property type="molecule type" value="Transcribed_RNA"/>
</dbReference>
<dbReference type="PANTHER" id="PTHR43832:SF1">
    <property type="entry name" value="S-ADENOSYL-L-METHIONINE-DEPENDENT METHYLTRANSFERASES SUPERFAMILY PROTEIN"/>
    <property type="match status" value="1"/>
</dbReference>
<dbReference type="PANTHER" id="PTHR43832">
    <property type="match status" value="1"/>
</dbReference>